<dbReference type="GO" id="GO:0003746">
    <property type="term" value="F:translation elongation factor activity"/>
    <property type="evidence" value="ECO:0007669"/>
    <property type="project" value="UniProtKB-KW"/>
</dbReference>
<evidence type="ECO:0000256" key="3">
    <source>
        <dbReference type="ARBA" id="ARBA00023163"/>
    </source>
</evidence>
<dbReference type="PANTHER" id="PTHR30437">
    <property type="entry name" value="TRANSCRIPTION ELONGATION FACTOR GREA"/>
    <property type="match status" value="1"/>
</dbReference>
<dbReference type="InterPro" id="IPR023459">
    <property type="entry name" value="Tscrpt_elong_fac_GreA/B_fam"/>
</dbReference>
<dbReference type="InterPro" id="IPR001437">
    <property type="entry name" value="Tscrpt_elong_fac_GreA/B_C"/>
</dbReference>
<dbReference type="GO" id="GO:0003677">
    <property type="term" value="F:DNA binding"/>
    <property type="evidence" value="ECO:0007669"/>
    <property type="project" value="UniProtKB-UniRule"/>
</dbReference>
<gene>
    <name evidence="4 7" type="primary">greB</name>
    <name evidence="7" type="ORF">HMPREF9123_1973</name>
</gene>
<dbReference type="PANTHER" id="PTHR30437:SF6">
    <property type="entry name" value="TRANSCRIPTION ELONGATION FACTOR GREB"/>
    <property type="match status" value="1"/>
</dbReference>
<evidence type="ECO:0000313" key="7">
    <source>
        <dbReference type="EMBL" id="EGF10336.1"/>
    </source>
</evidence>
<dbReference type="GO" id="GO:0006354">
    <property type="term" value="P:DNA-templated transcription elongation"/>
    <property type="evidence" value="ECO:0007669"/>
    <property type="project" value="TreeGrafter"/>
</dbReference>
<dbReference type="PROSITE" id="PS00829">
    <property type="entry name" value="GREAB_1"/>
    <property type="match status" value="1"/>
</dbReference>
<keyword evidence="7" id="KW-0648">Protein biosynthesis</keyword>
<proteinExistence type="inferred from homology"/>
<dbReference type="STRING" id="267212.GCA_001063965_00039"/>
<accession>F2BE17</accession>
<dbReference type="Pfam" id="PF03449">
    <property type="entry name" value="GreA_GreB_N"/>
    <property type="match status" value="1"/>
</dbReference>
<dbReference type="InterPro" id="IPR028624">
    <property type="entry name" value="Tscrpt_elong_fac_GreA/B"/>
</dbReference>
<evidence type="ECO:0000256" key="2">
    <source>
        <dbReference type="ARBA" id="ARBA00023125"/>
    </source>
</evidence>
<dbReference type="GO" id="GO:0070063">
    <property type="term" value="F:RNA polymerase binding"/>
    <property type="evidence" value="ECO:0007669"/>
    <property type="project" value="InterPro"/>
</dbReference>
<keyword evidence="8" id="KW-1185">Reference proteome</keyword>
<dbReference type="AlphaFoldDB" id="F2BE17"/>
<dbReference type="Pfam" id="PF01272">
    <property type="entry name" value="GreA_GreB"/>
    <property type="match status" value="1"/>
</dbReference>
<comment type="function">
    <text evidence="4">Necessary for efficient RNA polymerase transcription elongation past template-encoded arresting sites. The arresting sites in DNA have the property of trapping a certain fraction of elongating RNA polymerases that pass through, resulting in locked ternary complexes. Cleavage of the nascent transcript by cleavage factors such as GreA or GreB allows the resumption of elongation from the new 3'terminus. GreB releases sequences of up to 9 nucleotides in length.</text>
</comment>
<comment type="caution">
    <text evidence="7">The sequence shown here is derived from an EMBL/GenBank/DDBJ whole genome shotgun (WGS) entry which is preliminary data.</text>
</comment>
<keyword evidence="7" id="KW-0251">Elongation factor</keyword>
<dbReference type="FunFam" id="3.10.50.30:FF:000001">
    <property type="entry name" value="Transcription elongation factor GreA"/>
    <property type="match status" value="1"/>
</dbReference>
<dbReference type="Proteomes" id="UP000004105">
    <property type="component" value="Unassembled WGS sequence"/>
</dbReference>
<evidence type="ECO:0000259" key="5">
    <source>
        <dbReference type="Pfam" id="PF01272"/>
    </source>
</evidence>
<dbReference type="GO" id="GO:0032784">
    <property type="term" value="P:regulation of DNA-templated transcription elongation"/>
    <property type="evidence" value="ECO:0007669"/>
    <property type="project" value="UniProtKB-UniRule"/>
</dbReference>
<dbReference type="InterPro" id="IPR036805">
    <property type="entry name" value="Tscrpt_elong_fac_GreA/B_N_sf"/>
</dbReference>
<evidence type="ECO:0000256" key="1">
    <source>
        <dbReference type="ARBA" id="ARBA00023015"/>
    </source>
</evidence>
<dbReference type="NCBIfam" id="TIGR01461">
    <property type="entry name" value="greB"/>
    <property type="match status" value="1"/>
</dbReference>
<name>F2BE17_9NEIS</name>
<dbReference type="InterPro" id="IPR036953">
    <property type="entry name" value="GreA/GreB_C_sf"/>
</dbReference>
<dbReference type="SUPFAM" id="SSF54534">
    <property type="entry name" value="FKBP-like"/>
    <property type="match status" value="1"/>
</dbReference>
<keyword evidence="3 4" id="KW-0804">Transcription</keyword>
<dbReference type="InterPro" id="IPR022691">
    <property type="entry name" value="Tscrpt_elong_fac_GreA/B_N"/>
</dbReference>
<dbReference type="NCBIfam" id="NF002506">
    <property type="entry name" value="PRK01885.1"/>
    <property type="match status" value="1"/>
</dbReference>
<protein>
    <recommendedName>
        <fullName evidence="4">Transcription elongation factor GreB</fullName>
    </recommendedName>
    <alternativeName>
        <fullName evidence="4">Transcript cleavage factor GreB</fullName>
    </alternativeName>
</protein>
<keyword evidence="1 4" id="KW-0805">Transcription regulation</keyword>
<dbReference type="InterPro" id="IPR018151">
    <property type="entry name" value="TF_GreA/GreB_CS"/>
</dbReference>
<dbReference type="HOGENOM" id="CLU_101379_3_0_4"/>
<dbReference type="Gene3D" id="1.10.287.180">
    <property type="entry name" value="Transcription elongation factor, GreA/GreB, N-terminal domain"/>
    <property type="match status" value="1"/>
</dbReference>
<dbReference type="EMBL" id="AFAY01000042">
    <property type="protein sequence ID" value="EGF10336.1"/>
    <property type="molecule type" value="Genomic_DNA"/>
</dbReference>
<comment type="similarity">
    <text evidence="4">Belongs to the GreA/GreB family. GreB subfamily.</text>
</comment>
<organism evidence="7 8">
    <name type="scientific">Neisseria bacilliformis ATCC BAA-1200</name>
    <dbReference type="NCBI Taxonomy" id="888742"/>
    <lineage>
        <taxon>Bacteria</taxon>
        <taxon>Pseudomonadati</taxon>
        <taxon>Pseudomonadota</taxon>
        <taxon>Betaproteobacteria</taxon>
        <taxon>Neisseriales</taxon>
        <taxon>Neisseriaceae</taxon>
        <taxon>Neisseria</taxon>
    </lineage>
</organism>
<dbReference type="PIRSF" id="PIRSF006092">
    <property type="entry name" value="GreA_GreB"/>
    <property type="match status" value="1"/>
</dbReference>
<dbReference type="FunFam" id="1.10.287.180:FF:000001">
    <property type="entry name" value="Transcription elongation factor GreA"/>
    <property type="match status" value="1"/>
</dbReference>
<dbReference type="Gene3D" id="3.10.50.30">
    <property type="entry name" value="Transcription elongation factor, GreA/GreB, C-terminal domain"/>
    <property type="match status" value="1"/>
</dbReference>
<dbReference type="SUPFAM" id="SSF46557">
    <property type="entry name" value="GreA transcript cleavage protein, N-terminal domain"/>
    <property type="match status" value="1"/>
</dbReference>
<reference evidence="7 8" key="1">
    <citation type="submission" date="2011-02" db="EMBL/GenBank/DDBJ databases">
        <authorList>
            <person name="Muzny D."/>
            <person name="Qin X."/>
            <person name="Deng J."/>
            <person name="Jiang H."/>
            <person name="Liu Y."/>
            <person name="Qu J."/>
            <person name="Song X.-Z."/>
            <person name="Zhang L."/>
            <person name="Thornton R."/>
            <person name="Coyle M."/>
            <person name="Francisco L."/>
            <person name="Jackson L."/>
            <person name="Javaid M."/>
            <person name="Korchina V."/>
            <person name="Kovar C."/>
            <person name="Mata R."/>
            <person name="Mathew T."/>
            <person name="Ngo R."/>
            <person name="Nguyen L."/>
            <person name="Nguyen N."/>
            <person name="Okwuonu G."/>
            <person name="Ongeri F."/>
            <person name="Pham C."/>
            <person name="Simmons D."/>
            <person name="Wilczek-Boney K."/>
            <person name="Hale W."/>
            <person name="Jakkamsetti A."/>
            <person name="Pham P."/>
            <person name="Ruth R."/>
            <person name="San Lucas F."/>
            <person name="Warren J."/>
            <person name="Zhang J."/>
            <person name="Zhao Z."/>
            <person name="Zhou C."/>
            <person name="Zhu D."/>
            <person name="Lee S."/>
            <person name="Bess C."/>
            <person name="Blankenburg K."/>
            <person name="Forbes L."/>
            <person name="Fu Q."/>
            <person name="Gubbala S."/>
            <person name="Hirani K."/>
            <person name="Jayaseelan J.C."/>
            <person name="Lara F."/>
            <person name="Munidasa M."/>
            <person name="Palculict T."/>
            <person name="Patil S."/>
            <person name="Pu L.-L."/>
            <person name="Saada N."/>
            <person name="Tang L."/>
            <person name="Weissenberger G."/>
            <person name="Zhu Y."/>
            <person name="Hemphill L."/>
            <person name="Shang Y."/>
            <person name="Youmans B."/>
            <person name="Ayvaz T."/>
            <person name="Ross M."/>
            <person name="Santibanez J."/>
            <person name="Aqrawi P."/>
            <person name="Gross S."/>
            <person name="Joshi V."/>
            <person name="Fowler G."/>
            <person name="Nazareth L."/>
            <person name="Reid J."/>
            <person name="Worley K."/>
            <person name="Petrosino J."/>
            <person name="Highlander S."/>
            <person name="Gibbs R."/>
        </authorList>
    </citation>
    <scope>NUCLEOTIDE SEQUENCE [LARGE SCALE GENOMIC DNA]</scope>
    <source>
        <strain evidence="7 8">ATCC BAA-1200</strain>
    </source>
</reference>
<evidence type="ECO:0000256" key="4">
    <source>
        <dbReference type="HAMAP-Rule" id="MF_00930"/>
    </source>
</evidence>
<dbReference type="HAMAP" id="MF_00105">
    <property type="entry name" value="GreA_GreB"/>
    <property type="match status" value="1"/>
</dbReference>
<dbReference type="InterPro" id="IPR006358">
    <property type="entry name" value="Tscrpt_elong_fac_GreB"/>
</dbReference>
<dbReference type="HAMAP" id="MF_00930">
    <property type="entry name" value="GreB"/>
    <property type="match status" value="1"/>
</dbReference>
<evidence type="ECO:0000313" key="8">
    <source>
        <dbReference type="Proteomes" id="UP000004105"/>
    </source>
</evidence>
<keyword evidence="2 4" id="KW-0238">DNA-binding</keyword>
<sequence>MGQGGGQADGGRGGGILLESAFFQTASFMNNTPNYITPAGWQALKDELYSLVNKERPEIVQVVNWAASNGDRSENGDYLYGKRRMREIDRRIRFLTKRLEAAQVIDPETREATDQVFFGATVTLLRGNGSEQVVSIVGIDETDAARNKISWISPLARCLIKAREGDAVVLRTPEGREDIEILEVAYIRIA</sequence>
<feature type="domain" description="Transcription elongation factor GreA/GreB N-terminal" evidence="6">
    <location>
        <begin position="34"/>
        <end position="104"/>
    </location>
</feature>
<feature type="domain" description="Transcription elongation factor GreA/GreB C-terminal" evidence="5">
    <location>
        <begin position="112"/>
        <end position="186"/>
    </location>
</feature>
<evidence type="ECO:0000259" key="6">
    <source>
        <dbReference type="Pfam" id="PF03449"/>
    </source>
</evidence>